<evidence type="ECO:0000313" key="1">
    <source>
        <dbReference type="EMBL" id="EER08442.1"/>
    </source>
</evidence>
<sequence length="163" mass="18263">MLLLRQQQTDHTPNAAYFGSRPRYDIGSISLLRIDFFLFIRTAEPPKVVARTSNHSSRAYHRDVLGGMSTTARRRKYLASRGFEGTLDFLPTDISVGTTTSGFNSLELAVIDGSHHPAAASSRAAVLLVFRWQWSRVKKRNVDNKDLVLHTHSNATIIIIIIT</sequence>
<evidence type="ECO:0000313" key="2">
    <source>
        <dbReference type="Proteomes" id="UP000007800"/>
    </source>
</evidence>
<protein>
    <submittedName>
        <fullName evidence="1">Uncharacterized protein</fullName>
    </submittedName>
</protein>
<dbReference type="GeneID" id="9041556"/>
<organism evidence="2">
    <name type="scientific">Perkinsus marinus (strain ATCC 50983 / TXsc)</name>
    <dbReference type="NCBI Taxonomy" id="423536"/>
    <lineage>
        <taxon>Eukaryota</taxon>
        <taxon>Sar</taxon>
        <taxon>Alveolata</taxon>
        <taxon>Perkinsozoa</taxon>
        <taxon>Perkinsea</taxon>
        <taxon>Perkinsida</taxon>
        <taxon>Perkinsidae</taxon>
        <taxon>Perkinsus</taxon>
    </lineage>
</organism>
<gene>
    <name evidence="1" type="ORF">Pmar_PMAR016962</name>
</gene>
<dbReference type="InParanoid" id="C5L4A0"/>
<reference evidence="1 2" key="1">
    <citation type="submission" date="2008-07" db="EMBL/GenBank/DDBJ databases">
        <authorList>
            <person name="El-Sayed N."/>
            <person name="Caler E."/>
            <person name="Inman J."/>
            <person name="Amedeo P."/>
            <person name="Hass B."/>
            <person name="Wortman J."/>
        </authorList>
    </citation>
    <scope>NUCLEOTIDE SEQUENCE [LARGE SCALE GENOMIC DNA]</scope>
    <source>
        <strain evidence="2">ATCC 50983 / TXsc</strain>
    </source>
</reference>
<proteinExistence type="predicted"/>
<dbReference type="EMBL" id="GG679048">
    <property type="protein sequence ID" value="EER08442.1"/>
    <property type="molecule type" value="Genomic_DNA"/>
</dbReference>
<keyword evidence="2" id="KW-1185">Reference proteome</keyword>
<accession>C5L4A0</accession>
<dbReference type="RefSeq" id="XP_002776626.1">
    <property type="nucleotide sequence ID" value="XM_002776580.1"/>
</dbReference>
<dbReference type="Proteomes" id="UP000007800">
    <property type="component" value="Unassembled WGS sequence"/>
</dbReference>
<name>C5L4A0_PERM5</name>
<dbReference type="AlphaFoldDB" id="C5L4A0"/>